<accession>A0A4U5MEX4</accession>
<evidence type="ECO:0000259" key="7">
    <source>
        <dbReference type="PROSITE" id="PS50888"/>
    </source>
</evidence>
<reference evidence="8 9" key="2">
    <citation type="journal article" date="2019" name="G3 (Bethesda)">
        <title>Hybrid Assembly of the Genome of the Entomopathogenic Nematode Steinernema carpocapsae Identifies the X-Chromosome.</title>
        <authorList>
            <person name="Serra L."/>
            <person name="Macchietto M."/>
            <person name="Macias-Munoz A."/>
            <person name="McGill C.J."/>
            <person name="Rodriguez I.M."/>
            <person name="Rodriguez B."/>
            <person name="Murad R."/>
            <person name="Mortazavi A."/>
        </authorList>
    </citation>
    <scope>NUCLEOTIDE SEQUENCE [LARGE SCALE GENOMIC DNA]</scope>
    <source>
        <strain evidence="8 9">ALL</strain>
    </source>
</reference>
<keyword evidence="4" id="KW-0804">Transcription</keyword>
<evidence type="ECO:0000313" key="9">
    <source>
        <dbReference type="Proteomes" id="UP000298663"/>
    </source>
</evidence>
<feature type="region of interest" description="Disordered" evidence="6">
    <location>
        <begin position="272"/>
        <end position="308"/>
    </location>
</feature>
<evidence type="ECO:0000256" key="3">
    <source>
        <dbReference type="ARBA" id="ARBA00023125"/>
    </source>
</evidence>
<feature type="region of interest" description="Disordered" evidence="6">
    <location>
        <begin position="666"/>
        <end position="726"/>
    </location>
</feature>
<dbReference type="PROSITE" id="PS50888">
    <property type="entry name" value="BHLH"/>
    <property type="match status" value="1"/>
</dbReference>
<feature type="compositionally biased region" description="Polar residues" evidence="6">
    <location>
        <begin position="706"/>
        <end position="721"/>
    </location>
</feature>
<evidence type="ECO:0000256" key="5">
    <source>
        <dbReference type="ARBA" id="ARBA00023242"/>
    </source>
</evidence>
<dbReference type="SUPFAM" id="SSF47459">
    <property type="entry name" value="HLH, helix-loop-helix DNA-binding domain"/>
    <property type="match status" value="1"/>
</dbReference>
<dbReference type="PANTHER" id="PTHR15741:SF37">
    <property type="entry name" value="LD38259P"/>
    <property type="match status" value="1"/>
</dbReference>
<feature type="compositionally biased region" description="Low complexity" evidence="6">
    <location>
        <begin position="673"/>
        <end position="686"/>
    </location>
</feature>
<dbReference type="STRING" id="34508.A0A4U5MEX4"/>
<dbReference type="SMART" id="SM00353">
    <property type="entry name" value="HLH"/>
    <property type="match status" value="1"/>
</dbReference>
<name>A0A4U5MEX4_STECR</name>
<dbReference type="AlphaFoldDB" id="A0A4U5MEX4"/>
<reference evidence="8 9" key="1">
    <citation type="journal article" date="2015" name="Genome Biol.">
        <title>Comparative genomics of Steinernema reveals deeply conserved gene regulatory networks.</title>
        <authorList>
            <person name="Dillman A.R."/>
            <person name="Macchietto M."/>
            <person name="Porter C.F."/>
            <person name="Rogers A."/>
            <person name="Williams B."/>
            <person name="Antoshechkin I."/>
            <person name="Lee M.M."/>
            <person name="Goodwin Z."/>
            <person name="Lu X."/>
            <person name="Lewis E.E."/>
            <person name="Goodrich-Blair H."/>
            <person name="Stock S.P."/>
            <person name="Adams B.J."/>
            <person name="Sternberg P.W."/>
            <person name="Mortazavi A."/>
        </authorList>
    </citation>
    <scope>NUCLEOTIDE SEQUENCE [LARGE SCALE GENOMIC DNA]</scope>
    <source>
        <strain evidence="8 9">ALL</strain>
    </source>
</reference>
<gene>
    <name evidence="8" type="ORF">L596_023858</name>
</gene>
<feature type="domain" description="BHLH" evidence="7">
    <location>
        <begin position="725"/>
        <end position="778"/>
    </location>
</feature>
<keyword evidence="9" id="KW-1185">Reference proteome</keyword>
<keyword evidence="3" id="KW-0238">DNA-binding</keyword>
<dbReference type="GO" id="GO:0005634">
    <property type="term" value="C:nucleus"/>
    <property type="evidence" value="ECO:0007669"/>
    <property type="project" value="UniProtKB-SubCell"/>
</dbReference>
<dbReference type="Gene3D" id="4.10.280.10">
    <property type="entry name" value="Helix-loop-helix DNA-binding domain"/>
    <property type="match status" value="1"/>
</dbReference>
<proteinExistence type="predicted"/>
<protein>
    <recommendedName>
        <fullName evidence="7">BHLH domain-containing protein</fullName>
    </recommendedName>
</protein>
<dbReference type="GO" id="GO:0000981">
    <property type="term" value="F:DNA-binding transcription factor activity, RNA polymerase II-specific"/>
    <property type="evidence" value="ECO:0007669"/>
    <property type="project" value="TreeGrafter"/>
</dbReference>
<comment type="subcellular location">
    <subcellularLocation>
        <location evidence="1">Nucleus</location>
    </subcellularLocation>
</comment>
<dbReference type="GO" id="GO:0000978">
    <property type="term" value="F:RNA polymerase II cis-regulatory region sequence-specific DNA binding"/>
    <property type="evidence" value="ECO:0007669"/>
    <property type="project" value="TreeGrafter"/>
</dbReference>
<evidence type="ECO:0000256" key="6">
    <source>
        <dbReference type="SAM" id="MobiDB-lite"/>
    </source>
</evidence>
<evidence type="ECO:0000256" key="2">
    <source>
        <dbReference type="ARBA" id="ARBA00023015"/>
    </source>
</evidence>
<dbReference type="GO" id="GO:0046983">
    <property type="term" value="F:protein dimerization activity"/>
    <property type="evidence" value="ECO:0007669"/>
    <property type="project" value="InterPro"/>
</dbReference>
<feature type="compositionally biased region" description="Polar residues" evidence="6">
    <location>
        <begin position="285"/>
        <end position="305"/>
    </location>
</feature>
<sequence length="930" mass="102854">MTSNPHDEVDEEDEDVEVEVVDEEERNNDSRAESTIADRDEKPVTFYKFGPRKTQSIAIDVSLNKINKCLKVAYDKMTTPKWKDFKGLRLQCSQRIRLNNVIWRAYYLEFKRPKKIQKKTFCYFAVPDDDATHTKVGGSVLEGMYWKRRIKAVCAQYKRWRHYVPSKKKDVKPPRPRGRAESCGCDSERPCIPTNQSKTPPPNLGRGDFYFDEDDFFPDSILEGLDEPFWFPNAREIQSDNADTIQPGLLPLQGDVRDNIEQIKQWMVSADDNYSQPAPPLHPSKPQQQSRNTSEVTNPRSTGGYSTKDYDAASVLVDYSNQGTRHALPRASQADPSTAPAALSIPVTPALMSTPHMTQPFYSQAVYGAQQQPQNQFNHHTPAEGSPFDYTPQFLAAAVASSGASPFSPYSNMVLGGGQAAQHNTRAAWWVSTSNAAAAAHGHSINHHLQQQGLQPMKQLITDKPSSGGSPFSCDSLINFGGTEHLATTRVRAVSESIANLFQPASVSPFALPHELQLQQMQADSKNVISQHHSLRSIVDPQPAAKAWGTNAQHYLRSPAAVHQQLLPPHSQASIAMMRPTIQQPPAKIPRLDPAESIPQPLFPQISTQLMTSPTLTPGVVVNSTVPTVNDRVANGGLNMLGSVAAVAAAASTSANSAPLIKTEPLIQRKWSDSQTPSQTTTISPPLSVPPASQSASQGTKRRTLSTDANPASHPADSTVQPGDRKRMVHLKAEQNRRSALKDGFEQLMKIVPDLYSNGTKPTNAVVLAKAADRIRTLQDATSQFDGGEKELDDQIAKLQARISVLQANLPKKSRANSNKSPADQKTQIQNFFEKYTKERTKEDFRFWIMSQILENFIESFATSMTAVDTSSRTAISEQCHRWINEHLSNSELQPFCSQVLVTLITNTNLMETPETLKDDILNLGLVKKA</sequence>
<dbReference type="OrthoDB" id="6022628at2759"/>
<feature type="compositionally biased region" description="Basic and acidic residues" evidence="6">
    <location>
        <begin position="27"/>
        <end position="37"/>
    </location>
</feature>
<evidence type="ECO:0000256" key="4">
    <source>
        <dbReference type="ARBA" id="ARBA00023163"/>
    </source>
</evidence>
<dbReference type="EMBL" id="AZBU02000008">
    <property type="protein sequence ID" value="TKR67760.1"/>
    <property type="molecule type" value="Genomic_DNA"/>
</dbReference>
<dbReference type="Proteomes" id="UP000298663">
    <property type="component" value="Unassembled WGS sequence"/>
</dbReference>
<dbReference type="PANTHER" id="PTHR15741">
    <property type="entry name" value="BASIC HELIX-LOOP-HELIX ZIP TRANSCRIPTION FACTOR"/>
    <property type="match status" value="1"/>
</dbReference>
<feature type="region of interest" description="Disordered" evidence="6">
    <location>
        <begin position="167"/>
        <end position="186"/>
    </location>
</feature>
<dbReference type="CDD" id="cd21739">
    <property type="entry name" value="NES2-NLS_ChREBP-like"/>
    <property type="match status" value="1"/>
</dbReference>
<dbReference type="InterPro" id="IPR011598">
    <property type="entry name" value="bHLH_dom"/>
</dbReference>
<evidence type="ECO:0000313" key="8">
    <source>
        <dbReference type="EMBL" id="TKR67760.1"/>
    </source>
</evidence>
<dbReference type="InterPro" id="IPR052207">
    <property type="entry name" value="Max-like/E-box_TFs"/>
</dbReference>
<feature type="region of interest" description="Disordered" evidence="6">
    <location>
        <begin position="1"/>
        <end position="37"/>
    </location>
</feature>
<comment type="caution">
    <text evidence="8">The sequence shown here is derived from an EMBL/GenBank/DDBJ whole genome shotgun (WGS) entry which is preliminary data.</text>
</comment>
<keyword evidence="5" id="KW-0539">Nucleus</keyword>
<organism evidence="8 9">
    <name type="scientific">Steinernema carpocapsae</name>
    <name type="common">Entomopathogenic nematode</name>
    <dbReference type="NCBI Taxonomy" id="34508"/>
    <lineage>
        <taxon>Eukaryota</taxon>
        <taxon>Metazoa</taxon>
        <taxon>Ecdysozoa</taxon>
        <taxon>Nematoda</taxon>
        <taxon>Chromadorea</taxon>
        <taxon>Rhabditida</taxon>
        <taxon>Tylenchina</taxon>
        <taxon>Panagrolaimomorpha</taxon>
        <taxon>Strongyloidoidea</taxon>
        <taxon>Steinernematidae</taxon>
        <taxon>Steinernema</taxon>
    </lineage>
</organism>
<dbReference type="Pfam" id="PF00010">
    <property type="entry name" value="HLH"/>
    <property type="match status" value="1"/>
</dbReference>
<evidence type="ECO:0000256" key="1">
    <source>
        <dbReference type="ARBA" id="ARBA00004123"/>
    </source>
</evidence>
<feature type="compositionally biased region" description="Acidic residues" evidence="6">
    <location>
        <begin position="8"/>
        <end position="26"/>
    </location>
</feature>
<dbReference type="InterPro" id="IPR036638">
    <property type="entry name" value="HLH_DNA-bd_sf"/>
</dbReference>
<keyword evidence="2" id="KW-0805">Transcription regulation</keyword>